<keyword evidence="1" id="KW-0234">DNA repair</keyword>
<evidence type="ECO:0000313" key="3">
    <source>
        <dbReference type="EMBL" id="CAG8712834.1"/>
    </source>
</evidence>
<evidence type="ECO:0000259" key="2">
    <source>
        <dbReference type="Pfam" id="PF05970"/>
    </source>
</evidence>
<organism evidence="3 4">
    <name type="scientific">Acaulospora morrowiae</name>
    <dbReference type="NCBI Taxonomy" id="94023"/>
    <lineage>
        <taxon>Eukaryota</taxon>
        <taxon>Fungi</taxon>
        <taxon>Fungi incertae sedis</taxon>
        <taxon>Mucoromycota</taxon>
        <taxon>Glomeromycotina</taxon>
        <taxon>Glomeromycetes</taxon>
        <taxon>Diversisporales</taxon>
        <taxon>Acaulosporaceae</taxon>
        <taxon>Acaulospora</taxon>
    </lineage>
</organism>
<dbReference type="GO" id="GO:0016787">
    <property type="term" value="F:hydrolase activity"/>
    <property type="evidence" value="ECO:0007669"/>
    <property type="project" value="UniProtKB-KW"/>
</dbReference>
<dbReference type="AlphaFoldDB" id="A0A9N9HZC2"/>
<reference evidence="3" key="1">
    <citation type="submission" date="2021-06" db="EMBL/GenBank/DDBJ databases">
        <authorList>
            <person name="Kallberg Y."/>
            <person name="Tangrot J."/>
            <person name="Rosling A."/>
        </authorList>
    </citation>
    <scope>NUCLEOTIDE SEQUENCE</scope>
    <source>
        <strain evidence="3">CL551</strain>
    </source>
</reference>
<keyword evidence="1" id="KW-0067">ATP-binding</keyword>
<dbReference type="InterPro" id="IPR010285">
    <property type="entry name" value="DNA_helicase_pif1-like_DEAD"/>
</dbReference>
<feature type="non-terminal residue" evidence="3">
    <location>
        <position position="112"/>
    </location>
</feature>
<keyword evidence="4" id="KW-1185">Reference proteome</keyword>
<keyword evidence="1" id="KW-0233">DNA recombination</keyword>
<dbReference type="GO" id="GO:0005524">
    <property type="term" value="F:ATP binding"/>
    <property type="evidence" value="ECO:0007669"/>
    <property type="project" value="UniProtKB-KW"/>
</dbReference>
<dbReference type="PANTHER" id="PTHR10492:SF57">
    <property type="entry name" value="ATP-DEPENDENT DNA HELICASE"/>
    <property type="match status" value="1"/>
</dbReference>
<keyword evidence="1" id="KW-0347">Helicase</keyword>
<gene>
    <name evidence="3" type="ORF">AMORRO_LOCUS12806</name>
</gene>
<sequence>MTHRYAPEAVDRILRDIIENDHIFSGKIVLFRGDFRQVLPVICKGTRAQIVNAALNKSYLWNHIHIFSLTTNMRVIQADNSEASTFMEYLLRIGSGIEPTIENDLICLPDEM</sequence>
<name>A0A9N9HZC2_9GLOM</name>
<keyword evidence="1" id="KW-0378">Hydrolase</keyword>
<dbReference type="PANTHER" id="PTHR10492">
    <property type="match status" value="1"/>
</dbReference>
<dbReference type="SUPFAM" id="SSF52540">
    <property type="entry name" value="P-loop containing nucleoside triphosphate hydrolases"/>
    <property type="match status" value="1"/>
</dbReference>
<dbReference type="Pfam" id="PF05970">
    <property type="entry name" value="PIF1"/>
    <property type="match status" value="1"/>
</dbReference>
<dbReference type="OrthoDB" id="2445360at2759"/>
<dbReference type="EMBL" id="CAJVPV010019891">
    <property type="protein sequence ID" value="CAG8712834.1"/>
    <property type="molecule type" value="Genomic_DNA"/>
</dbReference>
<proteinExistence type="inferred from homology"/>
<dbReference type="EC" id="5.6.2.3" evidence="1"/>
<comment type="cofactor">
    <cofactor evidence="1">
        <name>Mg(2+)</name>
        <dbReference type="ChEBI" id="CHEBI:18420"/>
    </cofactor>
</comment>
<keyword evidence="1" id="KW-0547">Nucleotide-binding</keyword>
<comment type="catalytic activity">
    <reaction evidence="1">
        <text>ATP + H2O = ADP + phosphate + H(+)</text>
        <dbReference type="Rhea" id="RHEA:13065"/>
        <dbReference type="ChEBI" id="CHEBI:15377"/>
        <dbReference type="ChEBI" id="CHEBI:15378"/>
        <dbReference type="ChEBI" id="CHEBI:30616"/>
        <dbReference type="ChEBI" id="CHEBI:43474"/>
        <dbReference type="ChEBI" id="CHEBI:456216"/>
        <dbReference type="EC" id="5.6.2.3"/>
    </reaction>
</comment>
<dbReference type="GO" id="GO:0043139">
    <property type="term" value="F:5'-3' DNA helicase activity"/>
    <property type="evidence" value="ECO:0007669"/>
    <property type="project" value="UniProtKB-EC"/>
</dbReference>
<dbReference type="GO" id="GO:0000723">
    <property type="term" value="P:telomere maintenance"/>
    <property type="evidence" value="ECO:0007669"/>
    <property type="project" value="InterPro"/>
</dbReference>
<dbReference type="GO" id="GO:0006281">
    <property type="term" value="P:DNA repair"/>
    <property type="evidence" value="ECO:0007669"/>
    <property type="project" value="UniProtKB-KW"/>
</dbReference>
<protein>
    <recommendedName>
        <fullName evidence="1">ATP-dependent DNA helicase</fullName>
        <ecNumber evidence="1">5.6.2.3</ecNumber>
    </recommendedName>
</protein>
<dbReference type="InterPro" id="IPR027417">
    <property type="entry name" value="P-loop_NTPase"/>
</dbReference>
<evidence type="ECO:0000313" key="4">
    <source>
        <dbReference type="Proteomes" id="UP000789342"/>
    </source>
</evidence>
<feature type="domain" description="DNA helicase Pif1-like DEAD-box helicase" evidence="2">
    <location>
        <begin position="1"/>
        <end position="99"/>
    </location>
</feature>
<evidence type="ECO:0000256" key="1">
    <source>
        <dbReference type="RuleBase" id="RU363044"/>
    </source>
</evidence>
<keyword evidence="1" id="KW-0227">DNA damage</keyword>
<comment type="caution">
    <text evidence="3">The sequence shown here is derived from an EMBL/GenBank/DDBJ whole genome shotgun (WGS) entry which is preliminary data.</text>
</comment>
<dbReference type="GO" id="GO:0006310">
    <property type="term" value="P:DNA recombination"/>
    <property type="evidence" value="ECO:0007669"/>
    <property type="project" value="UniProtKB-KW"/>
</dbReference>
<accession>A0A9N9HZC2</accession>
<dbReference type="Proteomes" id="UP000789342">
    <property type="component" value="Unassembled WGS sequence"/>
</dbReference>
<comment type="similarity">
    <text evidence="1">Belongs to the helicase family.</text>
</comment>